<feature type="region of interest" description="Disordered" evidence="10">
    <location>
        <begin position="1"/>
        <end position="194"/>
    </location>
</feature>
<keyword evidence="6 9" id="KW-0811">Translocation</keyword>
<dbReference type="GO" id="GO:0045893">
    <property type="term" value="P:positive regulation of DNA-templated transcription"/>
    <property type="evidence" value="ECO:0007669"/>
    <property type="project" value="TreeGrafter"/>
</dbReference>
<organism evidence="11 12">
    <name type="scientific">Marssonina brunnea f. sp. multigermtubi (strain MB_m1)</name>
    <name type="common">Marssonina leaf spot fungus</name>
    <dbReference type="NCBI Taxonomy" id="1072389"/>
    <lineage>
        <taxon>Eukaryota</taxon>
        <taxon>Fungi</taxon>
        <taxon>Dikarya</taxon>
        <taxon>Ascomycota</taxon>
        <taxon>Pezizomycotina</taxon>
        <taxon>Leotiomycetes</taxon>
        <taxon>Helotiales</taxon>
        <taxon>Drepanopezizaceae</taxon>
        <taxon>Drepanopeziza</taxon>
    </lineage>
</organism>
<feature type="compositionally biased region" description="Acidic residues" evidence="10">
    <location>
        <begin position="122"/>
        <end position="131"/>
    </location>
</feature>
<dbReference type="PANTHER" id="PTHR13373:SF21">
    <property type="entry name" value="NUCLEAR PORE COMPLEX PROTEIN NUP85"/>
    <property type="match status" value="1"/>
</dbReference>
<feature type="compositionally biased region" description="Polar residues" evidence="10">
    <location>
        <begin position="167"/>
        <end position="184"/>
    </location>
</feature>
<evidence type="ECO:0000256" key="6">
    <source>
        <dbReference type="ARBA" id="ARBA00023010"/>
    </source>
</evidence>
<evidence type="ECO:0000256" key="9">
    <source>
        <dbReference type="RuleBase" id="RU365073"/>
    </source>
</evidence>
<accession>K1X8G8</accession>
<dbReference type="InParanoid" id="K1X8G8"/>
<feature type="compositionally biased region" description="Low complexity" evidence="10">
    <location>
        <begin position="79"/>
        <end position="97"/>
    </location>
</feature>
<feature type="compositionally biased region" description="Acidic residues" evidence="10">
    <location>
        <begin position="141"/>
        <end position="164"/>
    </location>
</feature>
<keyword evidence="8 9" id="KW-0539">Nucleus</keyword>
<evidence type="ECO:0000313" key="12">
    <source>
        <dbReference type="Proteomes" id="UP000006753"/>
    </source>
</evidence>
<comment type="subunit">
    <text evidence="9">Component of the nuclear pore complex (NPC).</text>
</comment>
<comment type="function">
    <text evidence="9">Functions as a component of the nuclear pore complex (NPC).</text>
</comment>
<dbReference type="OrthoDB" id="5422384at2759"/>
<dbReference type="GO" id="GO:0006606">
    <property type="term" value="P:protein import into nucleus"/>
    <property type="evidence" value="ECO:0007669"/>
    <property type="project" value="TreeGrafter"/>
</dbReference>
<dbReference type="OMA" id="YKPSPAC"/>
<evidence type="ECO:0000256" key="2">
    <source>
        <dbReference type="ARBA" id="ARBA00005573"/>
    </source>
</evidence>
<comment type="subcellular location">
    <subcellularLocation>
        <location evidence="1 9">Nucleus</location>
        <location evidence="1 9">Nuclear pore complex</location>
    </subcellularLocation>
</comment>
<reference evidence="11 12" key="1">
    <citation type="journal article" date="2012" name="BMC Genomics">
        <title>Sequencing the genome of Marssonina brunnea reveals fungus-poplar co-evolution.</title>
        <authorList>
            <person name="Zhu S."/>
            <person name="Cao Y.-Z."/>
            <person name="Jiang C."/>
            <person name="Tan B.-Y."/>
            <person name="Wang Z."/>
            <person name="Feng S."/>
            <person name="Zhang L."/>
            <person name="Su X.-H."/>
            <person name="Brejova B."/>
            <person name="Vinar T."/>
            <person name="Xu M."/>
            <person name="Wang M.-X."/>
            <person name="Zhang S.-G."/>
            <person name="Huang M.-R."/>
            <person name="Wu R."/>
            <person name="Zhou Y."/>
        </authorList>
    </citation>
    <scope>NUCLEOTIDE SEQUENCE [LARGE SCALE GENOMIC DNA]</scope>
    <source>
        <strain evidence="11 12">MB_m1</strain>
    </source>
</reference>
<dbReference type="KEGG" id="mbe:MBM_00489"/>
<dbReference type="eggNOG" id="ENOG502SIA5">
    <property type="taxonomic scope" value="Eukaryota"/>
</dbReference>
<dbReference type="GO" id="GO:0031965">
    <property type="term" value="C:nuclear membrane"/>
    <property type="evidence" value="ECO:0007669"/>
    <property type="project" value="UniProtKB-UniRule"/>
</dbReference>
<dbReference type="GO" id="GO:0017056">
    <property type="term" value="F:structural constituent of nuclear pore"/>
    <property type="evidence" value="ECO:0007669"/>
    <property type="project" value="TreeGrafter"/>
</dbReference>
<dbReference type="InterPro" id="IPR011502">
    <property type="entry name" value="Nucleoporin_Nup85"/>
</dbReference>
<evidence type="ECO:0000256" key="5">
    <source>
        <dbReference type="ARBA" id="ARBA00022927"/>
    </source>
</evidence>
<evidence type="ECO:0000256" key="8">
    <source>
        <dbReference type="ARBA" id="ARBA00023242"/>
    </source>
</evidence>
<evidence type="ECO:0000313" key="11">
    <source>
        <dbReference type="EMBL" id="EKD21376.1"/>
    </source>
</evidence>
<keyword evidence="5 9" id="KW-0653">Protein transport</keyword>
<dbReference type="EMBL" id="JH921428">
    <property type="protein sequence ID" value="EKD21376.1"/>
    <property type="molecule type" value="Genomic_DNA"/>
</dbReference>
<dbReference type="RefSeq" id="XP_007288378.1">
    <property type="nucleotide sequence ID" value="XM_007288316.1"/>
</dbReference>
<keyword evidence="12" id="KW-1185">Reference proteome</keyword>
<dbReference type="GO" id="GO:0006406">
    <property type="term" value="P:mRNA export from nucleus"/>
    <property type="evidence" value="ECO:0007669"/>
    <property type="project" value="TreeGrafter"/>
</dbReference>
<dbReference type="STRING" id="1072389.K1X8G8"/>
<evidence type="ECO:0000256" key="7">
    <source>
        <dbReference type="ARBA" id="ARBA00023132"/>
    </source>
</evidence>
<evidence type="ECO:0000256" key="4">
    <source>
        <dbReference type="ARBA" id="ARBA00022816"/>
    </source>
</evidence>
<proteinExistence type="inferred from homology"/>
<dbReference type="Proteomes" id="UP000006753">
    <property type="component" value="Unassembled WGS sequence"/>
</dbReference>
<evidence type="ECO:0000256" key="10">
    <source>
        <dbReference type="SAM" id="MobiDB-lite"/>
    </source>
</evidence>
<dbReference type="PANTHER" id="PTHR13373">
    <property type="entry name" value="FROUNT PROTEIN-RELATED"/>
    <property type="match status" value="1"/>
</dbReference>
<protein>
    <recommendedName>
        <fullName evidence="9">Nuclear pore complex protein Nup85</fullName>
    </recommendedName>
</protein>
<keyword evidence="4 9" id="KW-0509">mRNA transport</keyword>
<dbReference type="GeneID" id="18756424"/>
<gene>
    <name evidence="11" type="ORF">MBM_00489</name>
</gene>
<keyword evidence="7 9" id="KW-0906">Nuclear pore complex</keyword>
<feature type="compositionally biased region" description="Low complexity" evidence="10">
    <location>
        <begin position="1"/>
        <end position="11"/>
    </location>
</feature>
<dbReference type="AlphaFoldDB" id="K1X8G8"/>
<dbReference type="GO" id="GO:0031080">
    <property type="term" value="C:nuclear pore outer ring"/>
    <property type="evidence" value="ECO:0007669"/>
    <property type="project" value="TreeGrafter"/>
</dbReference>
<evidence type="ECO:0000256" key="1">
    <source>
        <dbReference type="ARBA" id="ARBA00004567"/>
    </source>
</evidence>
<keyword evidence="3 9" id="KW-0813">Transport</keyword>
<keyword evidence="9" id="KW-0472">Membrane</keyword>
<dbReference type="Pfam" id="PF07575">
    <property type="entry name" value="Nucleopor_Nup85"/>
    <property type="match status" value="1"/>
</dbReference>
<evidence type="ECO:0000256" key="3">
    <source>
        <dbReference type="ARBA" id="ARBA00022448"/>
    </source>
</evidence>
<name>K1X8G8_MARBU</name>
<feature type="compositionally biased region" description="Polar residues" evidence="10">
    <location>
        <begin position="20"/>
        <end position="30"/>
    </location>
</feature>
<dbReference type="HOGENOM" id="CLU_002336_1_0_1"/>
<comment type="similarity">
    <text evidence="2 9">Belongs to the nucleoporin Nup85 family.</text>
</comment>
<sequence length="1065" mass="116940">MAFQVPASSSPPSTPDRRSGNSNTFPFSVNFSTTPAGPPPSSTASFTPAGQPPSLYGSSVMGGTPLKPLSFSQNSAFNPASSPPANFRRPAAPPARSGLSHEYQASPQLQRSFRALSSKDGDEYDDEDDNQFNDSQRYGEFADEIEDDSHYEEDSADADMDDGGSEFPTSRTGGNRYSQQSLRSTPGGLKRSREGELLEFGDSVALSISQPEISQFRAIAKDLYSRMEPPPLKESDELVLTTETIMEKLYQEGVGASDDDDQIEEALTSVTKELVEVWAAYRSQIAVVHSEEYTASIGPTSGAPDFEKAEFLADLTLQIQHPDKISKSFDRKVMPLPQILLEWLERKHNPYPLQLQELAATKPSPSSSKLFWESIFTNLLRGKVLGVIEILNNAGWRTARVDDETLRTQFGRVGYFGAALENVNYVVEEAAKALKECPGVRGDWNTKSSDWTLFRIHMSQALERLKMYAGGDKKGTSNVDPSLKSPMAASYSERAQKAESRVPWLVYQNLTIMYNLVLGDRDSIIENSEDWLEATTGLMIWWDEGKEDRRLALGRPQNMYRAASMEPDAISYRRKLRRSFHVVTNGQTDFEVNTASEVEVCLASLFEGDFEAVIGLMRGWSGPISSAVAEIASLGGWLPQTEENNLIEMDSLDADDLETLGLSSSPSKVDGVKDKTLVAYANSLAKRGEMRATVSGRAQTRDGWEISIAILGRLDSTERAKDLIRDFLGKFSLDSATTVDKLWKLLNDIDMPHHAEQIAESYATKLAEGTHNYGEALWYYALSHQSQKVKDVLDLLMSMSLIQSTACPAAAEMDEYLRNLVSSPQNALNEISRLDLEAAELLHKSLSGYATLRKFYDLRDQGLMTSQSKAQLGPVARKMEAASSLLAVITSSDDSIRGGLYDEERGAVVNVDFLLALLGEALVFVNQSDYQLTAQQIDTLLKAIEDLQAVGPRIYSNCTEFLQAVIASGQGLKGSSPTDLLRMSTSSISGISGSFSMVGSSMLASQLKQSMRGSGTAATGPVKRGWDWRHGISASTTGDDLLRILRLGLAKDLAKAYLLESDSRM</sequence>